<evidence type="ECO:0008006" key="3">
    <source>
        <dbReference type="Google" id="ProtNLM"/>
    </source>
</evidence>
<accession>A0AAN6GZI9</accession>
<feature type="non-terminal residue" evidence="1">
    <location>
        <position position="124"/>
    </location>
</feature>
<gene>
    <name evidence="1" type="ORF">LTR91_026807</name>
</gene>
<sequence>MAATSTTSSSSTSFSVPPAPTYACPANNGQTVTDLSTVQYSLGCGEDTTMGAYGSSHVQNSFDECFALCDNFPGCMAFTYEGGNNGVGAGVCFFKNQPASLISGNAGLVGAIRLSPMPSSTSSA</sequence>
<organism evidence="1 2">
    <name type="scientific">Friedmanniomyces endolithicus</name>
    <dbReference type="NCBI Taxonomy" id="329885"/>
    <lineage>
        <taxon>Eukaryota</taxon>
        <taxon>Fungi</taxon>
        <taxon>Dikarya</taxon>
        <taxon>Ascomycota</taxon>
        <taxon>Pezizomycotina</taxon>
        <taxon>Dothideomycetes</taxon>
        <taxon>Dothideomycetidae</taxon>
        <taxon>Mycosphaerellales</taxon>
        <taxon>Teratosphaeriaceae</taxon>
        <taxon>Friedmanniomyces</taxon>
    </lineage>
</organism>
<protein>
    <recommendedName>
        <fullName evidence="3">Apple domain-containing protein</fullName>
    </recommendedName>
</protein>
<dbReference type="EMBL" id="JAUJLE010001483">
    <property type="protein sequence ID" value="KAK0949000.1"/>
    <property type="molecule type" value="Genomic_DNA"/>
</dbReference>
<dbReference type="Proteomes" id="UP001175353">
    <property type="component" value="Unassembled WGS sequence"/>
</dbReference>
<reference evidence="1" key="1">
    <citation type="submission" date="2023-06" db="EMBL/GenBank/DDBJ databases">
        <title>Black Yeasts Isolated from many extreme environments.</title>
        <authorList>
            <person name="Coleine C."/>
            <person name="Stajich J.E."/>
            <person name="Selbmann L."/>
        </authorList>
    </citation>
    <scope>NUCLEOTIDE SEQUENCE</scope>
    <source>
        <strain evidence="1">CCFEE 5200</strain>
    </source>
</reference>
<comment type="caution">
    <text evidence="1">The sequence shown here is derived from an EMBL/GenBank/DDBJ whole genome shotgun (WGS) entry which is preliminary data.</text>
</comment>
<proteinExistence type="predicted"/>
<keyword evidence="2" id="KW-1185">Reference proteome</keyword>
<dbReference type="Gene3D" id="3.50.4.10">
    <property type="entry name" value="Hepatocyte Growth Factor"/>
    <property type="match status" value="1"/>
</dbReference>
<evidence type="ECO:0000313" key="2">
    <source>
        <dbReference type="Proteomes" id="UP001175353"/>
    </source>
</evidence>
<evidence type="ECO:0000313" key="1">
    <source>
        <dbReference type="EMBL" id="KAK0949000.1"/>
    </source>
</evidence>
<name>A0AAN6GZI9_9PEZI</name>
<dbReference type="AlphaFoldDB" id="A0AAN6GZI9"/>